<organism evidence="1 2">
    <name type="scientific">Panagrolaimus sp. ES5</name>
    <dbReference type="NCBI Taxonomy" id="591445"/>
    <lineage>
        <taxon>Eukaryota</taxon>
        <taxon>Metazoa</taxon>
        <taxon>Ecdysozoa</taxon>
        <taxon>Nematoda</taxon>
        <taxon>Chromadorea</taxon>
        <taxon>Rhabditida</taxon>
        <taxon>Tylenchina</taxon>
        <taxon>Panagrolaimomorpha</taxon>
        <taxon>Panagrolaimoidea</taxon>
        <taxon>Panagrolaimidae</taxon>
        <taxon>Panagrolaimus</taxon>
    </lineage>
</organism>
<evidence type="ECO:0000313" key="2">
    <source>
        <dbReference type="WBParaSite" id="ES5_v2.g19275.t1"/>
    </source>
</evidence>
<dbReference type="Proteomes" id="UP000887579">
    <property type="component" value="Unplaced"/>
</dbReference>
<reference evidence="2" key="1">
    <citation type="submission" date="2022-11" db="UniProtKB">
        <authorList>
            <consortium name="WormBaseParasite"/>
        </authorList>
    </citation>
    <scope>IDENTIFICATION</scope>
</reference>
<proteinExistence type="predicted"/>
<name>A0AC34FPP8_9BILA</name>
<evidence type="ECO:0000313" key="1">
    <source>
        <dbReference type="Proteomes" id="UP000887579"/>
    </source>
</evidence>
<protein>
    <submittedName>
        <fullName evidence="2">Uncharacterized protein</fullName>
    </submittedName>
</protein>
<dbReference type="WBParaSite" id="ES5_v2.g19275.t1">
    <property type="protein sequence ID" value="ES5_v2.g19275.t1"/>
    <property type="gene ID" value="ES5_v2.g19275"/>
</dbReference>
<accession>A0AC34FPP8</accession>
<sequence length="109" mass="12560">MSFKDTNVIPRYIWPAKTIPYKLDSNSDKVELQKLVDMTLDKFKEELGTFFVWEEIEDAYGYNRLVYFKLTNLACGMGHAGRMGGSIVELSTDDQCDVYSYLKNVLTIL</sequence>